<evidence type="ECO:0000256" key="9">
    <source>
        <dbReference type="SAM" id="Phobius"/>
    </source>
</evidence>
<keyword evidence="9" id="KW-0472">Membrane</keyword>
<dbReference type="SUPFAM" id="SSF47353">
    <property type="entry name" value="Retrovirus capsid dimerization domain-like"/>
    <property type="match status" value="1"/>
</dbReference>
<dbReference type="PANTHER" id="PTHR23226">
    <property type="entry name" value="ZINC FINGER AND SCAN DOMAIN-CONTAINING"/>
    <property type="match status" value="1"/>
</dbReference>
<reference evidence="12" key="1">
    <citation type="submission" date="2023-06" db="EMBL/GenBank/DDBJ databases">
        <title>Reference genome for the Northern bat (Eptesicus nilssonii), a most northern bat species.</title>
        <authorList>
            <person name="Laine V.N."/>
            <person name="Pulliainen A.T."/>
            <person name="Lilley T.M."/>
        </authorList>
    </citation>
    <scope>NUCLEOTIDE SEQUENCE</scope>
    <source>
        <strain evidence="12">BLF_Eptnil</strain>
        <tissue evidence="12">Kidney</tissue>
    </source>
</reference>
<dbReference type="SMART" id="SM00355">
    <property type="entry name" value="ZnF_C2H2"/>
    <property type="match status" value="3"/>
</dbReference>
<evidence type="ECO:0000259" key="11">
    <source>
        <dbReference type="PROSITE" id="PS50804"/>
    </source>
</evidence>
<comment type="caution">
    <text evidence="12">The sequence shown here is derived from an EMBL/GenBank/DDBJ whole genome shotgun (WGS) entry which is preliminary data.</text>
</comment>
<dbReference type="Proteomes" id="UP001177744">
    <property type="component" value="Unassembled WGS sequence"/>
</dbReference>
<dbReference type="GO" id="GO:0005634">
    <property type="term" value="C:nucleus"/>
    <property type="evidence" value="ECO:0007669"/>
    <property type="project" value="UniProtKB-SubCell"/>
</dbReference>
<dbReference type="InterPro" id="IPR013087">
    <property type="entry name" value="Znf_C2H2_type"/>
</dbReference>
<dbReference type="Pfam" id="PF02023">
    <property type="entry name" value="SCAN"/>
    <property type="match status" value="1"/>
</dbReference>
<feature type="compositionally biased region" description="Polar residues" evidence="8">
    <location>
        <begin position="367"/>
        <end position="377"/>
    </location>
</feature>
<dbReference type="InterPro" id="IPR003309">
    <property type="entry name" value="SCAN_dom"/>
</dbReference>
<comment type="subcellular location">
    <subcellularLocation>
        <location evidence="7">Nucleus</location>
    </subcellularLocation>
</comment>
<evidence type="ECO:0000256" key="2">
    <source>
        <dbReference type="ARBA" id="ARBA00022737"/>
    </source>
</evidence>
<protein>
    <recommendedName>
        <fullName evidence="14">Zinc finger and SCAN domain-containing protein 5B-like</fullName>
    </recommendedName>
</protein>
<evidence type="ECO:0000256" key="7">
    <source>
        <dbReference type="PROSITE-ProRule" id="PRU00187"/>
    </source>
</evidence>
<dbReference type="EMBL" id="JAULJE010000007">
    <property type="protein sequence ID" value="KAK1341265.1"/>
    <property type="molecule type" value="Genomic_DNA"/>
</dbReference>
<evidence type="ECO:0008006" key="14">
    <source>
        <dbReference type="Google" id="ProtNLM"/>
    </source>
</evidence>
<keyword evidence="13" id="KW-1185">Reference proteome</keyword>
<evidence type="ECO:0000256" key="4">
    <source>
        <dbReference type="ARBA" id="ARBA00022833"/>
    </source>
</evidence>
<dbReference type="Gene3D" id="1.10.4020.10">
    <property type="entry name" value="DNA breaking-rejoining enzymes"/>
    <property type="match status" value="1"/>
</dbReference>
<keyword evidence="1" id="KW-0479">Metal-binding</keyword>
<dbReference type="Pfam" id="PF00096">
    <property type="entry name" value="zf-C2H2"/>
    <property type="match status" value="2"/>
</dbReference>
<feature type="region of interest" description="Disordered" evidence="8">
    <location>
        <begin position="283"/>
        <end position="379"/>
    </location>
</feature>
<dbReference type="SUPFAM" id="SSF57667">
    <property type="entry name" value="beta-beta-alpha zinc fingers"/>
    <property type="match status" value="2"/>
</dbReference>
<gene>
    <name evidence="12" type="ORF">QTO34_017669</name>
</gene>
<evidence type="ECO:0000256" key="8">
    <source>
        <dbReference type="SAM" id="MobiDB-lite"/>
    </source>
</evidence>
<keyword evidence="3 6" id="KW-0863">Zinc-finger</keyword>
<evidence type="ECO:0000259" key="10">
    <source>
        <dbReference type="PROSITE" id="PS50157"/>
    </source>
</evidence>
<dbReference type="InterPro" id="IPR038269">
    <property type="entry name" value="SCAN_sf"/>
</dbReference>
<evidence type="ECO:0000313" key="13">
    <source>
        <dbReference type="Proteomes" id="UP001177744"/>
    </source>
</evidence>
<feature type="compositionally biased region" description="Polar residues" evidence="8">
    <location>
        <begin position="321"/>
        <end position="339"/>
    </location>
</feature>
<sequence>MPTDQTCSDGHGNPQCVLGWGLPPSGPPPGRLTEVQYRDSERGHVLFRAFRPPEGWDPLRSLHTMNALLHRWLRPDVRTVKQILDQLVLEKFMTCMPLELQVLVKERRVQSCDELEVLLMNKEKPRKWTVVTFHGQEYLQENSDEEAGDTDLGMDLSVKSPSPISKARAHPENSPEVLGEPGNQPGPSDMVWGQGQRVLLPETILKTSDPQGVRPMVKVEELEKDVMEEAAVLTSPEPPLPSSPGELVRTEGEQNPQEGIGLEHVDAADVPPTHVPETQALTQCLKRRGSWNPSGVPKRKRGNSTTSQEEHQEAAVPLDQGQVTGQHGSNSVGASNTMEPTGHPVGKESRRQIPYECQDCSKRPRTGRSTIRSTRAGSRTVCKERFTHASTLRGHERVHTQERPYQCDVCPKSFSHRGNLNVHMRTHSGLRPYRCPQCDGAFRQLGTFQRHQRACQGAPRRHRVPADPEGKEGVPSGAEMAYEHLDSGGAMNQNGGPPIITHVPYWPHIVSVLLVFSINIHYFTLISPVVLYFVVK</sequence>
<dbReference type="PROSITE" id="PS50157">
    <property type="entry name" value="ZINC_FINGER_C2H2_2"/>
    <property type="match status" value="3"/>
</dbReference>
<dbReference type="GO" id="GO:0008270">
    <property type="term" value="F:zinc ion binding"/>
    <property type="evidence" value="ECO:0007669"/>
    <property type="project" value="UniProtKB-KW"/>
</dbReference>
<feature type="domain" description="SCAN box" evidence="11">
    <location>
        <begin position="47"/>
        <end position="124"/>
    </location>
</feature>
<keyword evidence="9" id="KW-0812">Transmembrane</keyword>
<keyword evidence="2" id="KW-0677">Repeat</keyword>
<dbReference type="PROSITE" id="PS00028">
    <property type="entry name" value="ZINC_FINGER_C2H2_1"/>
    <property type="match status" value="1"/>
</dbReference>
<feature type="domain" description="C2H2-type" evidence="10">
    <location>
        <begin position="433"/>
        <end position="461"/>
    </location>
</feature>
<dbReference type="AlphaFoldDB" id="A0AA40LQ24"/>
<keyword evidence="9" id="KW-1133">Transmembrane helix</keyword>
<keyword evidence="5 7" id="KW-0539">Nucleus</keyword>
<organism evidence="12 13">
    <name type="scientific">Cnephaeus nilssonii</name>
    <name type="common">Northern bat</name>
    <name type="synonym">Eptesicus nilssonii</name>
    <dbReference type="NCBI Taxonomy" id="3371016"/>
    <lineage>
        <taxon>Eukaryota</taxon>
        <taxon>Metazoa</taxon>
        <taxon>Chordata</taxon>
        <taxon>Craniata</taxon>
        <taxon>Vertebrata</taxon>
        <taxon>Euteleostomi</taxon>
        <taxon>Mammalia</taxon>
        <taxon>Eutheria</taxon>
        <taxon>Laurasiatheria</taxon>
        <taxon>Chiroptera</taxon>
        <taxon>Yangochiroptera</taxon>
        <taxon>Vespertilionidae</taxon>
        <taxon>Cnephaeus</taxon>
    </lineage>
</organism>
<evidence type="ECO:0000256" key="3">
    <source>
        <dbReference type="ARBA" id="ARBA00022771"/>
    </source>
</evidence>
<evidence type="ECO:0000256" key="6">
    <source>
        <dbReference type="PROSITE-ProRule" id="PRU00042"/>
    </source>
</evidence>
<name>A0AA40LQ24_CNENI</name>
<dbReference type="GO" id="GO:0000978">
    <property type="term" value="F:RNA polymerase II cis-regulatory region sequence-specific DNA binding"/>
    <property type="evidence" value="ECO:0007669"/>
    <property type="project" value="TreeGrafter"/>
</dbReference>
<dbReference type="PROSITE" id="PS50804">
    <property type="entry name" value="SCAN_BOX"/>
    <property type="match status" value="1"/>
</dbReference>
<dbReference type="GO" id="GO:0000981">
    <property type="term" value="F:DNA-binding transcription factor activity, RNA polymerase II-specific"/>
    <property type="evidence" value="ECO:0007669"/>
    <property type="project" value="TreeGrafter"/>
</dbReference>
<evidence type="ECO:0000256" key="1">
    <source>
        <dbReference type="ARBA" id="ARBA00022723"/>
    </source>
</evidence>
<feature type="transmembrane region" description="Helical" evidence="9">
    <location>
        <begin position="505"/>
        <end position="535"/>
    </location>
</feature>
<feature type="domain" description="C2H2-type" evidence="10">
    <location>
        <begin position="405"/>
        <end position="432"/>
    </location>
</feature>
<proteinExistence type="predicted"/>
<dbReference type="FunFam" id="3.30.160.60:FF:000446">
    <property type="entry name" value="Zinc finger protein"/>
    <property type="match status" value="2"/>
</dbReference>
<keyword evidence="4" id="KW-0862">Zinc</keyword>
<accession>A0AA40LQ24</accession>
<dbReference type="PANTHER" id="PTHR23226:SF306">
    <property type="entry name" value="ZINC FINGER AND SCAN DOMAIN-CONTAINING PROTEIN 5B"/>
    <property type="match status" value="1"/>
</dbReference>
<dbReference type="SMART" id="SM00431">
    <property type="entry name" value="SCAN"/>
    <property type="match status" value="1"/>
</dbReference>
<feature type="region of interest" description="Disordered" evidence="8">
    <location>
        <begin position="231"/>
        <end position="255"/>
    </location>
</feature>
<feature type="domain" description="C2H2-type" evidence="10">
    <location>
        <begin position="382"/>
        <end position="404"/>
    </location>
</feature>
<evidence type="ECO:0000313" key="12">
    <source>
        <dbReference type="EMBL" id="KAK1341265.1"/>
    </source>
</evidence>
<dbReference type="InterPro" id="IPR036236">
    <property type="entry name" value="Znf_C2H2_sf"/>
</dbReference>
<dbReference type="Gene3D" id="3.30.160.60">
    <property type="entry name" value="Classic Zinc Finger"/>
    <property type="match status" value="3"/>
</dbReference>
<evidence type="ECO:0000256" key="5">
    <source>
        <dbReference type="ARBA" id="ARBA00023242"/>
    </source>
</evidence>
<feature type="region of interest" description="Disordered" evidence="8">
    <location>
        <begin position="141"/>
        <end position="187"/>
    </location>
</feature>